<comment type="caution">
    <text evidence="1">The sequence shown here is derived from an EMBL/GenBank/DDBJ whole genome shotgun (WGS) entry which is preliminary data.</text>
</comment>
<dbReference type="EMBL" id="BGPR01004095">
    <property type="protein sequence ID" value="GBM95847.1"/>
    <property type="molecule type" value="Genomic_DNA"/>
</dbReference>
<protein>
    <submittedName>
        <fullName evidence="1">Uncharacterized protein</fullName>
    </submittedName>
</protein>
<sequence length="114" mass="13058">MTKTTLELSSAFQTSATQKRENASLRASDLKCNWPICMADFQWNRVSNLEPSRPKLTGTTACKLGEEVENPLSPYHTLLSAIRFWHEMNIPFSKVCSDVTGQTRFRLSWTVFNR</sequence>
<proteinExistence type="predicted"/>
<reference evidence="1 2" key="1">
    <citation type="journal article" date="2019" name="Sci. Rep.">
        <title>Orb-weaving spider Araneus ventricosus genome elucidates the spidroin gene catalogue.</title>
        <authorList>
            <person name="Kono N."/>
            <person name="Nakamura H."/>
            <person name="Ohtoshi R."/>
            <person name="Moran D.A.P."/>
            <person name="Shinohara A."/>
            <person name="Yoshida Y."/>
            <person name="Fujiwara M."/>
            <person name="Mori M."/>
            <person name="Tomita M."/>
            <person name="Arakawa K."/>
        </authorList>
    </citation>
    <scope>NUCLEOTIDE SEQUENCE [LARGE SCALE GENOMIC DNA]</scope>
</reference>
<keyword evidence="2" id="KW-1185">Reference proteome</keyword>
<gene>
    <name evidence="1" type="ORF">AVEN_31734_1</name>
</gene>
<name>A0A4Y2K120_ARAVE</name>
<evidence type="ECO:0000313" key="1">
    <source>
        <dbReference type="EMBL" id="GBM95847.1"/>
    </source>
</evidence>
<dbReference type="AlphaFoldDB" id="A0A4Y2K120"/>
<organism evidence="1 2">
    <name type="scientific">Araneus ventricosus</name>
    <name type="common">Orbweaver spider</name>
    <name type="synonym">Epeira ventricosa</name>
    <dbReference type="NCBI Taxonomy" id="182803"/>
    <lineage>
        <taxon>Eukaryota</taxon>
        <taxon>Metazoa</taxon>
        <taxon>Ecdysozoa</taxon>
        <taxon>Arthropoda</taxon>
        <taxon>Chelicerata</taxon>
        <taxon>Arachnida</taxon>
        <taxon>Araneae</taxon>
        <taxon>Araneomorphae</taxon>
        <taxon>Entelegynae</taxon>
        <taxon>Araneoidea</taxon>
        <taxon>Araneidae</taxon>
        <taxon>Araneus</taxon>
    </lineage>
</organism>
<dbReference type="Proteomes" id="UP000499080">
    <property type="component" value="Unassembled WGS sequence"/>
</dbReference>
<evidence type="ECO:0000313" key="2">
    <source>
        <dbReference type="Proteomes" id="UP000499080"/>
    </source>
</evidence>
<accession>A0A4Y2K120</accession>